<dbReference type="InterPro" id="IPR034660">
    <property type="entry name" value="DinB/YfiT-like"/>
</dbReference>
<keyword evidence="4" id="KW-1185">Reference proteome</keyword>
<dbReference type="Proteomes" id="UP000318815">
    <property type="component" value="Unassembled WGS sequence"/>
</dbReference>
<sequence>MTYLISPLPAPAYLCFVTITTLMSLIFETPTLLDQLRRQAEELQQTARHQFLNASAETLLRQPAPGKWSVAQCLDHLNAYARFYIPAIENAIQGKLSGSLPPAPSPTFKSGWLGNYFTNMMLPKADGRPGMKMQAPKAYRPLTDLDAGKVVNEFIEWQEKMKTLLDRAKLVNLQQIKIGTTLGSWLKFSLGDTFRFVIAHEQRHMAQALRAKA</sequence>
<dbReference type="InterPro" id="IPR024775">
    <property type="entry name" value="DinB-like"/>
</dbReference>
<evidence type="ECO:0000313" key="3">
    <source>
        <dbReference type="EMBL" id="TWW01741.1"/>
    </source>
</evidence>
<keyword evidence="1" id="KW-1133">Transmembrane helix</keyword>
<evidence type="ECO:0000256" key="1">
    <source>
        <dbReference type="SAM" id="Phobius"/>
    </source>
</evidence>
<reference evidence="3 4" key="1">
    <citation type="submission" date="2019-08" db="EMBL/GenBank/DDBJ databases">
        <title>Whole genome sequencing of chitin degrading bacteria Chitinophaga pinensis YS16.</title>
        <authorList>
            <person name="Singh R.P."/>
            <person name="Manchanda G."/>
            <person name="Maurya I.K."/>
            <person name="Joshi N.K."/>
            <person name="Srivastava A.K."/>
        </authorList>
    </citation>
    <scope>NUCLEOTIDE SEQUENCE [LARGE SCALE GENOMIC DNA]</scope>
    <source>
        <strain evidence="3 4">YS-16</strain>
    </source>
</reference>
<comment type="caution">
    <text evidence="3">The sequence shown here is derived from an EMBL/GenBank/DDBJ whole genome shotgun (WGS) entry which is preliminary data.</text>
</comment>
<dbReference type="Gene3D" id="1.20.120.450">
    <property type="entry name" value="dinb family like domain"/>
    <property type="match status" value="1"/>
</dbReference>
<evidence type="ECO:0000259" key="2">
    <source>
        <dbReference type="Pfam" id="PF12867"/>
    </source>
</evidence>
<protein>
    <submittedName>
        <fullName evidence="3">DinB family protein</fullName>
    </submittedName>
</protein>
<gene>
    <name evidence="3" type="ORF">FEF09_04045</name>
</gene>
<organism evidence="3 4">
    <name type="scientific">Chitinophaga pinensis</name>
    <dbReference type="NCBI Taxonomy" id="79329"/>
    <lineage>
        <taxon>Bacteria</taxon>
        <taxon>Pseudomonadati</taxon>
        <taxon>Bacteroidota</taxon>
        <taxon>Chitinophagia</taxon>
        <taxon>Chitinophagales</taxon>
        <taxon>Chitinophagaceae</taxon>
        <taxon>Chitinophaga</taxon>
    </lineage>
</organism>
<proteinExistence type="predicted"/>
<keyword evidence="1" id="KW-0472">Membrane</keyword>
<name>A0A5C6LWY1_9BACT</name>
<feature type="domain" description="DinB-like" evidence="2">
    <location>
        <begin position="41"/>
        <end position="208"/>
    </location>
</feature>
<dbReference type="SUPFAM" id="SSF109854">
    <property type="entry name" value="DinB/YfiT-like putative metalloenzymes"/>
    <property type="match status" value="1"/>
</dbReference>
<accession>A0A5C6LWY1</accession>
<evidence type="ECO:0000313" key="4">
    <source>
        <dbReference type="Proteomes" id="UP000318815"/>
    </source>
</evidence>
<dbReference type="EMBL" id="VOHS01000003">
    <property type="protein sequence ID" value="TWW01741.1"/>
    <property type="molecule type" value="Genomic_DNA"/>
</dbReference>
<dbReference type="Pfam" id="PF12867">
    <property type="entry name" value="DinB_2"/>
    <property type="match status" value="1"/>
</dbReference>
<keyword evidence="1" id="KW-0812">Transmembrane</keyword>
<dbReference type="AlphaFoldDB" id="A0A5C6LWY1"/>
<dbReference type="OrthoDB" id="1524454at2"/>
<feature type="transmembrane region" description="Helical" evidence="1">
    <location>
        <begin position="12"/>
        <end position="33"/>
    </location>
</feature>